<dbReference type="InterPro" id="IPR003826">
    <property type="entry name" value="AdoMetDC_fam_prok"/>
</dbReference>
<keyword evidence="6" id="KW-0456">Lyase</keyword>
<keyword evidence="3" id="KW-0068">Autocatalytic cleavage</keyword>
<evidence type="ECO:0000313" key="9">
    <source>
        <dbReference type="EMBL" id="KKN41058.1"/>
    </source>
</evidence>
<organism evidence="9">
    <name type="scientific">marine sediment metagenome</name>
    <dbReference type="NCBI Taxonomy" id="412755"/>
    <lineage>
        <taxon>unclassified sequences</taxon>
        <taxon>metagenomes</taxon>
        <taxon>ecological metagenomes</taxon>
    </lineage>
</organism>
<protein>
    <recommendedName>
        <fullName evidence="10">S-adenosylmethionine decarboxylase proenzyme</fullName>
    </recommendedName>
</protein>
<keyword evidence="4" id="KW-0620">Polyamine biosynthesis</keyword>
<evidence type="ECO:0000256" key="8">
    <source>
        <dbReference type="ARBA" id="ARBA00023317"/>
    </source>
</evidence>
<evidence type="ECO:0000256" key="2">
    <source>
        <dbReference type="ARBA" id="ARBA00022793"/>
    </source>
</evidence>
<dbReference type="GO" id="GO:0004014">
    <property type="term" value="F:adenosylmethionine decarboxylase activity"/>
    <property type="evidence" value="ECO:0007669"/>
    <property type="project" value="InterPro"/>
</dbReference>
<comment type="cofactor">
    <cofactor evidence="1">
        <name>pyruvate</name>
        <dbReference type="ChEBI" id="CHEBI:15361"/>
    </cofactor>
</comment>
<reference evidence="9" key="1">
    <citation type="journal article" date="2015" name="Nature">
        <title>Complex archaea that bridge the gap between prokaryotes and eukaryotes.</title>
        <authorList>
            <person name="Spang A."/>
            <person name="Saw J.H."/>
            <person name="Jorgensen S.L."/>
            <person name="Zaremba-Niedzwiedzka K."/>
            <person name="Martijn J."/>
            <person name="Lind A.E."/>
            <person name="van Eijk R."/>
            <person name="Schleper C."/>
            <person name="Guy L."/>
            <person name="Ettema T.J."/>
        </authorList>
    </citation>
    <scope>NUCLEOTIDE SEQUENCE</scope>
</reference>
<keyword evidence="2" id="KW-0210">Decarboxylase</keyword>
<sequence length="122" mass="13912">MSVEAYGQELILDLHECGKATMEVDIQDFCEELAGLVDMQAEDFHIWASEPDEEKDPRTFGISAIQFIVTSDIRVHVLPLLQGGTVYLNLFSCKPFDADIATKFIEGWFQAKECRRQIVERI</sequence>
<dbReference type="AlphaFoldDB" id="A0A0F9THU6"/>
<evidence type="ECO:0000256" key="4">
    <source>
        <dbReference type="ARBA" id="ARBA00023115"/>
    </source>
</evidence>
<dbReference type="SUPFAM" id="SSF56276">
    <property type="entry name" value="S-adenosylmethionine decarboxylase"/>
    <property type="match status" value="1"/>
</dbReference>
<evidence type="ECO:0000256" key="7">
    <source>
        <dbReference type="ARBA" id="ARBA00023270"/>
    </source>
</evidence>
<keyword evidence="7" id="KW-0704">Schiff base</keyword>
<dbReference type="InterPro" id="IPR016067">
    <property type="entry name" value="S-AdoMet_deCO2ase_core"/>
</dbReference>
<gene>
    <name evidence="9" type="ORF">LCGC14_0727080</name>
</gene>
<accession>A0A0F9THU6</accession>
<evidence type="ECO:0000256" key="3">
    <source>
        <dbReference type="ARBA" id="ARBA00022813"/>
    </source>
</evidence>
<name>A0A0F9THU6_9ZZZZ</name>
<evidence type="ECO:0000256" key="5">
    <source>
        <dbReference type="ARBA" id="ARBA00023145"/>
    </source>
</evidence>
<evidence type="ECO:0000256" key="6">
    <source>
        <dbReference type="ARBA" id="ARBA00023239"/>
    </source>
</evidence>
<dbReference type="GO" id="GO:0008295">
    <property type="term" value="P:spermidine biosynthetic process"/>
    <property type="evidence" value="ECO:0007669"/>
    <property type="project" value="InterPro"/>
</dbReference>
<comment type="caution">
    <text evidence="9">The sequence shown here is derived from an EMBL/GenBank/DDBJ whole genome shotgun (WGS) entry which is preliminary data.</text>
</comment>
<keyword evidence="5" id="KW-0865">Zymogen</keyword>
<evidence type="ECO:0008006" key="10">
    <source>
        <dbReference type="Google" id="ProtNLM"/>
    </source>
</evidence>
<evidence type="ECO:0000256" key="1">
    <source>
        <dbReference type="ARBA" id="ARBA00001928"/>
    </source>
</evidence>
<dbReference type="Gene3D" id="3.60.90.10">
    <property type="entry name" value="S-adenosylmethionine decarboxylase"/>
    <property type="match status" value="1"/>
</dbReference>
<dbReference type="EMBL" id="LAZR01001670">
    <property type="protein sequence ID" value="KKN41058.1"/>
    <property type="molecule type" value="Genomic_DNA"/>
</dbReference>
<keyword evidence="8" id="KW-0670">Pyruvate</keyword>
<dbReference type="Pfam" id="PF02675">
    <property type="entry name" value="AdoMet_dc"/>
    <property type="match status" value="1"/>
</dbReference>
<proteinExistence type="predicted"/>